<dbReference type="AlphaFoldDB" id="A0A1M7T3B4"/>
<keyword evidence="5 6" id="KW-0472">Membrane</keyword>
<dbReference type="Proteomes" id="UP000184010">
    <property type="component" value="Unassembled WGS sequence"/>
</dbReference>
<evidence type="ECO:0000313" key="9">
    <source>
        <dbReference type="EMBL" id="SHN65243.1"/>
    </source>
</evidence>
<dbReference type="InterPro" id="IPR052027">
    <property type="entry name" value="PspC"/>
</dbReference>
<accession>A0A1M7T3B4</accession>
<evidence type="ECO:0000256" key="3">
    <source>
        <dbReference type="ARBA" id="ARBA00022692"/>
    </source>
</evidence>
<evidence type="ECO:0000256" key="5">
    <source>
        <dbReference type="ARBA" id="ARBA00023136"/>
    </source>
</evidence>
<feature type="domain" description="LiaI-LiaF-like transmembrane region" evidence="8">
    <location>
        <begin position="121"/>
        <end position="161"/>
    </location>
</feature>
<dbReference type="EMBL" id="FRDN01000005">
    <property type="protein sequence ID" value="SHN65243.1"/>
    <property type="molecule type" value="Genomic_DNA"/>
</dbReference>
<sequence length="165" mass="17882">MTNRLYRSSREKMIGGVCGGLAEYFDVDVTLVRLVALITLLMGGAGIFPYIAALFVVPGDQSEGPLASGGQGGHVEDIVDEVVQNVKNTARDFGIDSFANSTSYSGSSYSSNKKYSQSGRTAGLILIILGIFLLVNQWFPVWESISKMWPLVLIMIGAALIWKRV</sequence>
<dbReference type="Pfam" id="PF18917">
    <property type="entry name" value="LiaI-LiaF-like_TM1"/>
    <property type="match status" value="1"/>
</dbReference>
<comment type="subcellular location">
    <subcellularLocation>
        <location evidence="1">Cell membrane</location>
        <topology evidence="1">Single-pass membrane protein</topology>
    </subcellularLocation>
</comment>
<evidence type="ECO:0000256" key="2">
    <source>
        <dbReference type="ARBA" id="ARBA00022475"/>
    </source>
</evidence>
<dbReference type="InterPro" id="IPR007168">
    <property type="entry name" value="Phageshock_PspC_N"/>
</dbReference>
<evidence type="ECO:0000256" key="4">
    <source>
        <dbReference type="ARBA" id="ARBA00022989"/>
    </source>
</evidence>
<keyword evidence="2" id="KW-1003">Cell membrane</keyword>
<evidence type="ECO:0000313" key="10">
    <source>
        <dbReference type="Proteomes" id="UP000184010"/>
    </source>
</evidence>
<feature type="domain" description="Phage shock protein PspC N-terminal" evidence="7">
    <location>
        <begin position="4"/>
        <end position="58"/>
    </location>
</feature>
<evidence type="ECO:0000259" key="7">
    <source>
        <dbReference type="Pfam" id="PF04024"/>
    </source>
</evidence>
<name>A0A1M7T3B4_9FIRM</name>
<feature type="transmembrane region" description="Helical" evidence="6">
    <location>
        <begin position="121"/>
        <end position="139"/>
    </location>
</feature>
<gene>
    <name evidence="9" type="ORF">SAMN02745215_01495</name>
</gene>
<feature type="transmembrane region" description="Helical" evidence="6">
    <location>
        <begin position="34"/>
        <end position="57"/>
    </location>
</feature>
<protein>
    <submittedName>
        <fullName evidence="9">Phage shock protein C (PspC) family protein</fullName>
    </submittedName>
</protein>
<dbReference type="STRING" id="1121395.SAMN02745215_01495"/>
<dbReference type="Pfam" id="PF04024">
    <property type="entry name" value="PspC"/>
    <property type="match status" value="1"/>
</dbReference>
<evidence type="ECO:0000256" key="1">
    <source>
        <dbReference type="ARBA" id="ARBA00004162"/>
    </source>
</evidence>
<keyword evidence="4 6" id="KW-1133">Transmembrane helix</keyword>
<feature type="transmembrane region" description="Helical" evidence="6">
    <location>
        <begin position="145"/>
        <end position="162"/>
    </location>
</feature>
<reference evidence="10" key="1">
    <citation type="submission" date="2016-12" db="EMBL/GenBank/DDBJ databases">
        <authorList>
            <person name="Varghese N."/>
            <person name="Submissions S."/>
        </authorList>
    </citation>
    <scope>NUCLEOTIDE SEQUENCE [LARGE SCALE GENOMIC DNA]</scope>
    <source>
        <strain evidence="10">DSM 11544</strain>
    </source>
</reference>
<organism evidence="9 10">
    <name type="scientific">Desulfitobacterium chlororespirans DSM 11544</name>
    <dbReference type="NCBI Taxonomy" id="1121395"/>
    <lineage>
        <taxon>Bacteria</taxon>
        <taxon>Bacillati</taxon>
        <taxon>Bacillota</taxon>
        <taxon>Clostridia</taxon>
        <taxon>Eubacteriales</taxon>
        <taxon>Desulfitobacteriaceae</taxon>
        <taxon>Desulfitobacterium</taxon>
    </lineage>
</organism>
<evidence type="ECO:0000259" key="8">
    <source>
        <dbReference type="Pfam" id="PF18917"/>
    </source>
</evidence>
<evidence type="ECO:0000256" key="6">
    <source>
        <dbReference type="SAM" id="Phobius"/>
    </source>
</evidence>
<keyword evidence="3 6" id="KW-0812">Transmembrane</keyword>
<dbReference type="GO" id="GO:0005886">
    <property type="term" value="C:plasma membrane"/>
    <property type="evidence" value="ECO:0007669"/>
    <property type="project" value="UniProtKB-SubCell"/>
</dbReference>
<proteinExistence type="predicted"/>
<dbReference type="InterPro" id="IPR043726">
    <property type="entry name" value="LiaI-LiaF-like_TM1"/>
</dbReference>
<dbReference type="RefSeq" id="WP_072772009.1">
    <property type="nucleotide sequence ID" value="NZ_FRDN01000005.1"/>
</dbReference>
<keyword evidence="10" id="KW-1185">Reference proteome</keyword>
<dbReference type="PANTHER" id="PTHR33885:SF3">
    <property type="entry name" value="PHAGE SHOCK PROTEIN C"/>
    <property type="match status" value="1"/>
</dbReference>
<dbReference type="PANTHER" id="PTHR33885">
    <property type="entry name" value="PHAGE SHOCK PROTEIN C"/>
    <property type="match status" value="1"/>
</dbReference>